<name>A0A5B9DGU0_9ARCH</name>
<sequence>MAKTYVTIMGSVFITLLLVGAGGYFGLPLLFPNLNDDLTSYLEEEDLEDYTKTEDLTDDGILLQTKYNESQIGATIQSYDLVYEKIPDPELSITTGGNSKLSVAFEGVILQQLGASFVGNTIYNITLDILGVENRTTNIYYTLNSAYGATIEISRNVHISFETDILSAGTYSIALFWKSTISHPAGHSNLYFITGYPRSIYAQEIAG</sequence>
<organism evidence="1 2">
    <name type="scientific">Promethearchaeum syntrophicum</name>
    <dbReference type="NCBI Taxonomy" id="2594042"/>
    <lineage>
        <taxon>Archaea</taxon>
        <taxon>Promethearchaeati</taxon>
        <taxon>Promethearchaeota</taxon>
        <taxon>Promethearchaeia</taxon>
        <taxon>Promethearchaeales</taxon>
        <taxon>Promethearchaeaceae</taxon>
        <taxon>Promethearchaeum</taxon>
    </lineage>
</organism>
<evidence type="ECO:0000313" key="1">
    <source>
        <dbReference type="EMBL" id="QEE17960.2"/>
    </source>
</evidence>
<evidence type="ECO:0000313" key="2">
    <source>
        <dbReference type="Proteomes" id="UP000321408"/>
    </source>
</evidence>
<dbReference type="AlphaFoldDB" id="A0A5B9DGU0"/>
<keyword evidence="2" id="KW-1185">Reference proteome</keyword>
<accession>A0A5B9DGU0</accession>
<reference evidence="1 2" key="2">
    <citation type="journal article" date="2024" name="Int. J. Syst. Evol. Microbiol.">
        <title>Promethearchaeum syntrophicum gen. nov., sp. nov., an anaerobic, obligately syntrophic archaeon, the first isolate of the lineage 'Asgard' archaea, and proposal of the new archaeal phylum Promethearchaeota phyl. nov. and kingdom Promethearchaeati regn. nov.</title>
        <authorList>
            <person name="Imachi H."/>
            <person name="Nobu M.K."/>
            <person name="Kato S."/>
            <person name="Takaki Y."/>
            <person name="Miyazaki M."/>
            <person name="Miyata M."/>
            <person name="Ogawara M."/>
            <person name="Saito Y."/>
            <person name="Sakai S."/>
            <person name="Tahara Y.O."/>
            <person name="Takano Y."/>
            <person name="Tasumi E."/>
            <person name="Uematsu K."/>
            <person name="Yoshimura T."/>
            <person name="Itoh T."/>
            <person name="Ohkuma M."/>
            <person name="Takai K."/>
        </authorList>
    </citation>
    <scope>NUCLEOTIDE SEQUENCE [LARGE SCALE GENOMIC DNA]</scope>
    <source>
        <strain evidence="1 2">MK-D1</strain>
    </source>
</reference>
<gene>
    <name evidence="1" type="ORF">DSAG12_03798</name>
</gene>
<reference evidence="1 2" key="1">
    <citation type="journal article" date="2020" name="Nature">
        <title>Isolation of an archaeon at the prokaryote-eukaryote interface.</title>
        <authorList>
            <person name="Imachi H."/>
            <person name="Nobu M.K."/>
            <person name="Nakahara N."/>
            <person name="Morono Y."/>
            <person name="Ogawara M."/>
            <person name="Takaki Y."/>
            <person name="Takano Y."/>
            <person name="Uematsu K."/>
            <person name="Ikuta T."/>
            <person name="Ito M."/>
            <person name="Matsui Y."/>
            <person name="Miyazaki M."/>
            <person name="Murata K."/>
            <person name="Saito Y."/>
            <person name="Sakai S."/>
            <person name="Song C."/>
            <person name="Tasumi E."/>
            <person name="Yamanaka Y."/>
            <person name="Yamaguchi T."/>
            <person name="Kamagata Y."/>
            <person name="Tamaki H."/>
            <person name="Takai K."/>
        </authorList>
    </citation>
    <scope>NUCLEOTIDE SEQUENCE [LARGE SCALE GENOMIC DNA]</scope>
    <source>
        <strain evidence="1 2">MK-D1</strain>
    </source>
</reference>
<dbReference type="EMBL" id="CP042905">
    <property type="protein sequence ID" value="QEE17960.2"/>
    <property type="molecule type" value="Genomic_DNA"/>
</dbReference>
<protein>
    <submittedName>
        <fullName evidence="1">Uncharacterized protein</fullName>
    </submittedName>
</protein>
<dbReference type="KEGG" id="psyt:DSAG12_03798"/>
<dbReference type="Proteomes" id="UP000321408">
    <property type="component" value="Chromosome"/>
</dbReference>
<proteinExistence type="predicted"/>